<dbReference type="Gene3D" id="3.70.10.10">
    <property type="match status" value="1"/>
</dbReference>
<dbReference type="InterPro" id="IPR022635">
    <property type="entry name" value="DNA_polIII_beta_C"/>
</dbReference>
<proteinExistence type="inferred from homology"/>
<keyword evidence="4 10" id="KW-0963">Cytoplasm</keyword>
<dbReference type="GO" id="GO:0003677">
    <property type="term" value="F:DNA binding"/>
    <property type="evidence" value="ECO:0007669"/>
    <property type="project" value="UniProtKB-UniRule"/>
</dbReference>
<evidence type="ECO:0000256" key="6">
    <source>
        <dbReference type="ARBA" id="ARBA00022695"/>
    </source>
</evidence>
<evidence type="ECO:0000259" key="13">
    <source>
        <dbReference type="Pfam" id="PF02768"/>
    </source>
</evidence>
<keyword evidence="9" id="KW-0238">DNA-binding</keyword>
<evidence type="ECO:0000256" key="3">
    <source>
        <dbReference type="ARBA" id="ARBA00021035"/>
    </source>
</evidence>
<comment type="similarity">
    <text evidence="2 10">Belongs to the beta sliding clamp family.</text>
</comment>
<dbReference type="CDD" id="cd00140">
    <property type="entry name" value="beta_clamp"/>
    <property type="match status" value="1"/>
</dbReference>
<dbReference type="InterPro" id="IPR022634">
    <property type="entry name" value="DNA_polIII_beta_N"/>
</dbReference>
<sequence length="381" mass="44701">MKFIISRENLIKPLNLLIGLITKQQTIPILSNILIKVYKKNFIKMISSNLEMELISNIYIKKKIKKIGSLTVSAIKLMYICKSLPDKTNIKFETINNKVFISTKNSKFILSTITSELFPKFDINKKKNLKIKINKNILKNLIKLTYFSMAEEDIRYYLNGMLLEINKNTIISVATDGHRLALCSKYMMNNFYYGLKKIILPRKSILLLIRLLNENDEIIKITIGINFLKIKIKNFIFITKKINGQFPNYKEVIPTLYNNRILINKNELRLALIRSAIFSKEKNKNIIFKFLPKALYIKSINSEKEIVKEYLEINYNGKKIEIGFNVDYLIDVLNVIENKYIYISLYNSKNSILIEPIISKKNIINFNNEYKYKYIVMPIII</sequence>
<dbReference type="EMBL" id="LN649255">
    <property type="protein sequence ID" value="CEI58843.1"/>
    <property type="molecule type" value="Genomic_DNA"/>
</dbReference>
<keyword evidence="8 10" id="KW-0239">DNA-directed DNA polymerase</keyword>
<evidence type="ECO:0000259" key="12">
    <source>
        <dbReference type="Pfam" id="PF02767"/>
    </source>
</evidence>
<dbReference type="InterPro" id="IPR022637">
    <property type="entry name" value="DNA_polIII_beta_cen"/>
</dbReference>
<evidence type="ECO:0000256" key="1">
    <source>
        <dbReference type="ARBA" id="ARBA00004496"/>
    </source>
</evidence>
<accession>A0A8D9NBB9</accession>
<dbReference type="InterPro" id="IPR046938">
    <property type="entry name" value="DNA_clamp_sf"/>
</dbReference>
<comment type="function">
    <text evidence="10">Confers DNA tethering and processivity to DNA polymerases and other proteins. Acts as a clamp, forming a ring around DNA (a reaction catalyzed by the clamp-loading complex) which diffuses in an ATP-independent manner freely and bidirectionally along dsDNA. Initially characterized for its ability to contact the catalytic subunit of DNA polymerase III (Pol III), a complex, multichain enzyme responsible for most of the replicative synthesis in bacteria; Pol III exhibits 3'-5' exonuclease proofreading activity. The beta chain is required for initiation of replication as well as for processivity of DNA replication.</text>
</comment>
<protein>
    <recommendedName>
        <fullName evidence="3 10">Beta sliding clamp</fullName>
    </recommendedName>
</protein>
<dbReference type="GO" id="GO:0003887">
    <property type="term" value="F:DNA-directed DNA polymerase activity"/>
    <property type="evidence" value="ECO:0007669"/>
    <property type="project" value="UniProtKB-UniRule"/>
</dbReference>
<keyword evidence="6 10" id="KW-0548">Nucleotidyltransferase</keyword>
<evidence type="ECO:0000313" key="15">
    <source>
        <dbReference type="Proteomes" id="UP000032800"/>
    </source>
</evidence>
<dbReference type="GO" id="GO:0006271">
    <property type="term" value="P:DNA strand elongation involved in DNA replication"/>
    <property type="evidence" value="ECO:0007669"/>
    <property type="project" value="TreeGrafter"/>
</dbReference>
<dbReference type="SMART" id="SM00480">
    <property type="entry name" value="POL3Bc"/>
    <property type="match status" value="1"/>
</dbReference>
<evidence type="ECO:0000256" key="9">
    <source>
        <dbReference type="ARBA" id="ARBA00023125"/>
    </source>
</evidence>
<comment type="subunit">
    <text evidence="10">Forms a ring-shaped head-to-tail homodimer around DNA.</text>
</comment>
<dbReference type="InterPro" id="IPR001001">
    <property type="entry name" value="DNA_polIII_beta"/>
</dbReference>
<reference evidence="14 15" key="1">
    <citation type="journal article" date="2015" name="Genome Biol. Evol.">
        <title>Genome evolution in the primary endosymbiont of whiteflies sheds light on their divergence.</title>
        <authorList>
            <person name="Santos-Garcia D."/>
            <person name="Vargas-Chavez C."/>
            <person name="Moya A."/>
            <person name="Latorre A."/>
            <person name="Silva"/>
            <person name="F J."/>
        </authorList>
    </citation>
    <scope>NUCLEOTIDE SEQUENCE [LARGE SCALE GENOMIC DNA]</scope>
    <source>
        <strain evidence="15">AD-VLC</strain>
    </source>
</reference>
<evidence type="ECO:0000256" key="4">
    <source>
        <dbReference type="ARBA" id="ARBA00022490"/>
    </source>
</evidence>
<gene>
    <name evidence="14" type="primary">dnaN</name>
    <name evidence="14" type="ORF">PAD_281</name>
</gene>
<dbReference type="GO" id="GO:0005737">
    <property type="term" value="C:cytoplasm"/>
    <property type="evidence" value="ECO:0007669"/>
    <property type="project" value="UniProtKB-SubCell"/>
</dbReference>
<dbReference type="Gene3D" id="3.10.150.10">
    <property type="entry name" value="DNA Polymerase III, subunit A, domain 2"/>
    <property type="match status" value="1"/>
</dbReference>
<dbReference type="GO" id="GO:0009360">
    <property type="term" value="C:DNA polymerase III complex"/>
    <property type="evidence" value="ECO:0007669"/>
    <property type="project" value="InterPro"/>
</dbReference>
<dbReference type="GO" id="GO:0008408">
    <property type="term" value="F:3'-5' exonuclease activity"/>
    <property type="evidence" value="ECO:0007669"/>
    <property type="project" value="InterPro"/>
</dbReference>
<evidence type="ECO:0000259" key="11">
    <source>
        <dbReference type="Pfam" id="PF00712"/>
    </source>
</evidence>
<evidence type="ECO:0000256" key="5">
    <source>
        <dbReference type="ARBA" id="ARBA00022679"/>
    </source>
</evidence>
<feature type="domain" description="DNA polymerase III beta sliding clamp N-terminal" evidence="11">
    <location>
        <begin position="1"/>
        <end position="121"/>
    </location>
</feature>
<organism evidence="14 15">
    <name type="scientific">Candidatus Portiera aleyrodidarum</name>
    <name type="common">primary endosymbiont of Bemisia tabaci</name>
    <dbReference type="NCBI Taxonomy" id="91844"/>
    <lineage>
        <taxon>Bacteria</taxon>
        <taxon>Pseudomonadati</taxon>
        <taxon>Pseudomonadota</taxon>
        <taxon>Gammaproteobacteria</taxon>
        <taxon>Candidatus Johnevansiales</taxon>
        <taxon>Candidatus Johnevansiaceae</taxon>
        <taxon>Candidatus Portiera</taxon>
    </lineage>
</organism>
<dbReference type="RefSeq" id="WP_219848669.1">
    <property type="nucleotide sequence ID" value="NZ_LN649255.1"/>
</dbReference>
<evidence type="ECO:0000256" key="2">
    <source>
        <dbReference type="ARBA" id="ARBA00010752"/>
    </source>
</evidence>
<evidence type="ECO:0000256" key="7">
    <source>
        <dbReference type="ARBA" id="ARBA00022705"/>
    </source>
</evidence>
<evidence type="ECO:0000256" key="10">
    <source>
        <dbReference type="PIRNR" id="PIRNR000804"/>
    </source>
</evidence>
<dbReference type="Pfam" id="PF00712">
    <property type="entry name" value="DNA_pol3_beta"/>
    <property type="match status" value="1"/>
</dbReference>
<keyword evidence="5 10" id="KW-0808">Transferase</keyword>
<dbReference type="Pfam" id="PF02768">
    <property type="entry name" value="DNA_pol3_beta_3"/>
    <property type="match status" value="1"/>
</dbReference>
<dbReference type="Proteomes" id="UP000032800">
    <property type="component" value="Chromosome I"/>
</dbReference>
<evidence type="ECO:0000256" key="8">
    <source>
        <dbReference type="ARBA" id="ARBA00022932"/>
    </source>
</evidence>
<dbReference type="KEGG" id="plc:PAD_281"/>
<dbReference type="SUPFAM" id="SSF55979">
    <property type="entry name" value="DNA clamp"/>
    <property type="match status" value="3"/>
</dbReference>
<keyword evidence="7 10" id="KW-0235">DNA replication</keyword>
<feature type="domain" description="DNA polymerase III beta sliding clamp C-terminal" evidence="13">
    <location>
        <begin position="250"/>
        <end position="357"/>
    </location>
</feature>
<dbReference type="AlphaFoldDB" id="A0A8D9NBB9"/>
<dbReference type="Pfam" id="PF02767">
    <property type="entry name" value="DNA_pol3_beta_2"/>
    <property type="match status" value="1"/>
</dbReference>
<dbReference type="NCBIfam" id="TIGR00663">
    <property type="entry name" value="dnan"/>
    <property type="match status" value="1"/>
</dbReference>
<comment type="subcellular location">
    <subcellularLocation>
        <location evidence="1 10">Cytoplasm</location>
    </subcellularLocation>
</comment>
<evidence type="ECO:0000313" key="14">
    <source>
        <dbReference type="EMBL" id="CEI58843.1"/>
    </source>
</evidence>
<name>A0A8D9NBB9_9GAMM</name>
<feature type="domain" description="DNA polymerase III beta sliding clamp central" evidence="12">
    <location>
        <begin position="133"/>
        <end position="248"/>
    </location>
</feature>
<dbReference type="PANTHER" id="PTHR30478:SF0">
    <property type="entry name" value="BETA SLIDING CLAMP"/>
    <property type="match status" value="1"/>
</dbReference>
<dbReference type="PANTHER" id="PTHR30478">
    <property type="entry name" value="DNA POLYMERASE III SUBUNIT BETA"/>
    <property type="match status" value="1"/>
</dbReference>
<dbReference type="PIRSF" id="PIRSF000804">
    <property type="entry name" value="DNA_pol_III_b"/>
    <property type="match status" value="1"/>
</dbReference>